<dbReference type="GeneID" id="94583319"/>
<proteinExistence type="predicted"/>
<reference evidence="1 2" key="1">
    <citation type="journal article" date="2016" name="PLoS ONE">
        <title>Sequence Assembly of Yarrowia lipolytica Strain W29/CLIB89 Shows Transposable Element Diversity.</title>
        <authorList>
            <person name="Magnan C."/>
            <person name="Yu J."/>
            <person name="Chang I."/>
            <person name="Jahn E."/>
            <person name="Kanomata Y."/>
            <person name="Wu J."/>
            <person name="Zeller M."/>
            <person name="Oakes M."/>
            <person name="Baldi P."/>
            <person name="Sandmeyer S."/>
        </authorList>
    </citation>
    <scope>NUCLEOTIDE SEQUENCE [LARGE SCALE GENOMIC DNA]</scope>
    <source>
        <strain evidence="2">CLIB89(W29)</strain>
    </source>
</reference>
<evidence type="ECO:0000313" key="2">
    <source>
        <dbReference type="Proteomes" id="UP000182444"/>
    </source>
</evidence>
<dbReference type="Proteomes" id="UP000182444">
    <property type="component" value="Chromosome 1D"/>
</dbReference>
<gene>
    <name evidence="1" type="ORF">YALI1_D17895g</name>
</gene>
<evidence type="ECO:0000313" key="1">
    <source>
        <dbReference type="EMBL" id="AOW04073.1"/>
    </source>
</evidence>
<organism evidence="1 2">
    <name type="scientific">Yarrowia lipolytica</name>
    <name type="common">Candida lipolytica</name>
    <dbReference type="NCBI Taxonomy" id="4952"/>
    <lineage>
        <taxon>Eukaryota</taxon>
        <taxon>Fungi</taxon>
        <taxon>Dikarya</taxon>
        <taxon>Ascomycota</taxon>
        <taxon>Saccharomycotina</taxon>
        <taxon>Dipodascomycetes</taxon>
        <taxon>Dipodascales</taxon>
        <taxon>Dipodascales incertae sedis</taxon>
        <taxon>Yarrowia</taxon>
    </lineage>
</organism>
<protein>
    <submittedName>
        <fullName evidence="1">Uncharacterized protein</fullName>
    </submittedName>
</protein>
<dbReference type="AlphaFoldDB" id="A0A1D8NEN5"/>
<sequence length="81" mass="9157">MLTPTTHAITSGIEIGKLHLVDRDRYNSSIYLVYFQRQGVARLEFTRGFIPSVVQVTGVGQCFNKHDRKPTSVYITTSPRS</sequence>
<accession>A0A1D8NEN5</accession>
<dbReference type="VEuPathDB" id="FungiDB:YALI1_D17895g"/>
<dbReference type="EMBL" id="CP017556">
    <property type="protein sequence ID" value="AOW04073.1"/>
    <property type="molecule type" value="Genomic_DNA"/>
</dbReference>
<name>A0A1D8NEN5_YARLL</name>
<dbReference type="RefSeq" id="XP_068138811.1">
    <property type="nucleotide sequence ID" value="XM_068282710.1"/>
</dbReference>